<feature type="compositionally biased region" description="Basic and acidic residues" evidence="1">
    <location>
        <begin position="133"/>
        <end position="152"/>
    </location>
</feature>
<keyword evidence="3" id="KW-1185">Reference proteome</keyword>
<evidence type="ECO:0000313" key="3">
    <source>
        <dbReference type="Proteomes" id="UP000235777"/>
    </source>
</evidence>
<feature type="region of interest" description="Disordered" evidence="1">
    <location>
        <begin position="1"/>
        <end position="194"/>
    </location>
</feature>
<feature type="compositionally biased region" description="Basic and acidic residues" evidence="1">
    <location>
        <begin position="34"/>
        <end position="44"/>
    </location>
</feature>
<evidence type="ECO:0000256" key="1">
    <source>
        <dbReference type="SAM" id="MobiDB-lite"/>
    </source>
</evidence>
<dbReference type="AlphaFoldDB" id="A0A2N7X3K9"/>
<feature type="compositionally biased region" description="Basic and acidic residues" evidence="1">
    <location>
        <begin position="66"/>
        <end position="75"/>
    </location>
</feature>
<organism evidence="2 3">
    <name type="scientific">Trinickia symbiotica</name>
    <dbReference type="NCBI Taxonomy" id="863227"/>
    <lineage>
        <taxon>Bacteria</taxon>
        <taxon>Pseudomonadati</taxon>
        <taxon>Pseudomonadota</taxon>
        <taxon>Betaproteobacteria</taxon>
        <taxon>Burkholderiales</taxon>
        <taxon>Burkholderiaceae</taxon>
        <taxon>Trinickia</taxon>
    </lineage>
</organism>
<gene>
    <name evidence="2" type="ORF">C0Z20_14980</name>
</gene>
<feature type="compositionally biased region" description="Low complexity" evidence="1">
    <location>
        <begin position="76"/>
        <end position="108"/>
    </location>
</feature>
<sequence length="269" mass="28986">MSAQPACHRGMGPLVSSASTEGGPTSGRGGLEVTDPKHPEREQFDDPDSIPVLTDVIVPGRPSMPRRGESHETAPEPKAQAPTAPPQKAEAPAAPQSSGAPAQPAEGAAPRERKPTEDSIEATRAAQLNEFAEADKAGPTEPRATRRPHEPLQHGGAPEAVAPAEAASTPAAPVAREPGEPRGQREHEELSERDVDHIAERLRTRFAGYLRDEGRRVIEARCREALEEHTSWLVRQVTREVALVLEGEVVGWVRDAVREELAAHRAARR</sequence>
<evidence type="ECO:0000313" key="2">
    <source>
        <dbReference type="EMBL" id="PMS36142.1"/>
    </source>
</evidence>
<feature type="compositionally biased region" description="Basic and acidic residues" evidence="1">
    <location>
        <begin position="177"/>
        <end position="194"/>
    </location>
</feature>
<dbReference type="InterPro" id="IPR018924">
    <property type="entry name" value="DUF2486"/>
</dbReference>
<protein>
    <submittedName>
        <fullName evidence="2">DUF2486 domain-containing protein</fullName>
    </submittedName>
</protein>
<dbReference type="Pfam" id="PF10667">
    <property type="entry name" value="DUF2486"/>
    <property type="match status" value="1"/>
</dbReference>
<reference evidence="2 3" key="1">
    <citation type="submission" date="2018-01" db="EMBL/GenBank/DDBJ databases">
        <title>Whole genome analyses suggest that Burkholderia sensu lato contains two further novel genera in the rhizoxinica-symbiotica group Mycetohabitans gen. nov., and Trinickia gen. nov.: implications for the evolution of diazotrophy and nodulation in the Burkholderiaceae.</title>
        <authorList>
            <person name="Estrada-de los Santos P."/>
            <person name="Palmer M."/>
            <person name="Chavez-Ramirez B."/>
            <person name="Beukes C."/>
            <person name="Steenkamp E.T."/>
            <person name="Hirsch A.M."/>
            <person name="Manyaka P."/>
            <person name="Maluk M."/>
            <person name="Lafos M."/>
            <person name="Crook M."/>
            <person name="Gross E."/>
            <person name="Simon M.F."/>
            <person name="Bueno dos Reis Junior F."/>
            <person name="Poole P.S."/>
            <person name="Venter S.N."/>
            <person name="James E.K."/>
        </authorList>
    </citation>
    <scope>NUCLEOTIDE SEQUENCE [LARGE SCALE GENOMIC DNA]</scope>
    <source>
        <strain evidence="2 3">JPY 581</strain>
    </source>
</reference>
<accession>A0A2N7X3K9</accession>
<name>A0A2N7X3K9_9BURK</name>
<dbReference type="Proteomes" id="UP000235777">
    <property type="component" value="Unassembled WGS sequence"/>
</dbReference>
<proteinExistence type="predicted"/>
<comment type="caution">
    <text evidence="2">The sequence shown here is derived from an EMBL/GenBank/DDBJ whole genome shotgun (WGS) entry which is preliminary data.</text>
</comment>
<feature type="compositionally biased region" description="Low complexity" evidence="1">
    <location>
        <begin position="157"/>
        <end position="175"/>
    </location>
</feature>
<dbReference type="EMBL" id="PNYC01000008">
    <property type="protein sequence ID" value="PMS36142.1"/>
    <property type="molecule type" value="Genomic_DNA"/>
</dbReference>
<dbReference type="STRING" id="863227.GCA_000373005_04520"/>